<dbReference type="OrthoDB" id="9790605at2"/>
<feature type="transmembrane region" description="Helical" evidence="9">
    <location>
        <begin position="406"/>
        <end position="424"/>
    </location>
</feature>
<feature type="transmembrane region" description="Helical" evidence="9">
    <location>
        <begin position="69"/>
        <end position="86"/>
    </location>
</feature>
<evidence type="ECO:0000313" key="12">
    <source>
        <dbReference type="Proteomes" id="UP000243887"/>
    </source>
</evidence>
<dbReference type="InterPro" id="IPR018461">
    <property type="entry name" value="Na/H_Antiport_NhaC-like_C"/>
</dbReference>
<keyword evidence="5 9" id="KW-0812">Transmembrane</keyword>
<name>A0A1I3LGH0_9FLAO</name>
<dbReference type="GO" id="GO:0005886">
    <property type="term" value="C:plasma membrane"/>
    <property type="evidence" value="ECO:0007669"/>
    <property type="project" value="UniProtKB-SubCell"/>
</dbReference>
<protein>
    <submittedName>
        <fullName evidence="11">Na+/H+ antiporter NhaC</fullName>
    </submittedName>
</protein>
<evidence type="ECO:0000256" key="7">
    <source>
        <dbReference type="ARBA" id="ARBA00023136"/>
    </source>
</evidence>
<evidence type="ECO:0000313" key="11">
    <source>
        <dbReference type="EMBL" id="SFI83888.1"/>
    </source>
</evidence>
<proteinExistence type="inferred from homology"/>
<comment type="similarity">
    <text evidence="8">Belongs to the NhaC Na(+)/H(+) (TC 2.A.35) antiporter family.</text>
</comment>
<feature type="transmembrane region" description="Helical" evidence="9">
    <location>
        <begin position="369"/>
        <end position="394"/>
    </location>
</feature>
<keyword evidence="2" id="KW-0813">Transport</keyword>
<keyword evidence="12" id="KW-1185">Reference proteome</keyword>
<keyword evidence="4" id="KW-1003">Cell membrane</keyword>
<dbReference type="EMBL" id="FORU01000001">
    <property type="protein sequence ID" value="SFI83888.1"/>
    <property type="molecule type" value="Genomic_DNA"/>
</dbReference>
<dbReference type="GO" id="GO:0015297">
    <property type="term" value="F:antiporter activity"/>
    <property type="evidence" value="ECO:0007669"/>
    <property type="project" value="UniProtKB-KW"/>
</dbReference>
<dbReference type="PANTHER" id="PTHR33451">
    <property type="entry name" value="MALATE-2H(+)/NA(+)-LACTATE ANTIPORTER"/>
    <property type="match status" value="1"/>
</dbReference>
<keyword evidence="3" id="KW-0050">Antiport</keyword>
<feature type="domain" description="Na+/H+ antiporter NhaC-like C-terminal" evidence="10">
    <location>
        <begin position="235"/>
        <end position="421"/>
    </location>
</feature>
<evidence type="ECO:0000256" key="3">
    <source>
        <dbReference type="ARBA" id="ARBA00022449"/>
    </source>
</evidence>
<evidence type="ECO:0000256" key="5">
    <source>
        <dbReference type="ARBA" id="ARBA00022692"/>
    </source>
</evidence>
<comment type="subcellular location">
    <subcellularLocation>
        <location evidence="1">Cell membrane</location>
        <topology evidence="1">Multi-pass membrane protein</topology>
    </subcellularLocation>
</comment>
<dbReference type="RefSeq" id="WP_090677691.1">
    <property type="nucleotide sequence ID" value="NZ_FORU01000001.1"/>
</dbReference>
<feature type="transmembrane region" description="Helical" evidence="9">
    <location>
        <begin position="107"/>
        <end position="140"/>
    </location>
</feature>
<reference evidence="12" key="1">
    <citation type="submission" date="2016-10" db="EMBL/GenBank/DDBJ databases">
        <authorList>
            <person name="Varghese N."/>
            <person name="Submissions S."/>
        </authorList>
    </citation>
    <scope>NUCLEOTIDE SEQUENCE [LARGE SCALE GENOMIC DNA]</scope>
    <source>
        <strain evidence="12">DSM 26542</strain>
    </source>
</reference>
<evidence type="ECO:0000256" key="9">
    <source>
        <dbReference type="SAM" id="Phobius"/>
    </source>
</evidence>
<evidence type="ECO:0000259" key="10">
    <source>
        <dbReference type="Pfam" id="PF03553"/>
    </source>
</evidence>
<feature type="domain" description="Na+/H+ antiporter NhaC-like C-terminal" evidence="10">
    <location>
        <begin position="36"/>
        <end position="209"/>
    </location>
</feature>
<feature type="transmembrane region" description="Helical" evidence="9">
    <location>
        <begin position="32"/>
        <end position="49"/>
    </location>
</feature>
<dbReference type="STRING" id="1150112.SAMN04487893_101323"/>
<accession>A0A1I3LGH0</accession>
<evidence type="ECO:0000256" key="6">
    <source>
        <dbReference type="ARBA" id="ARBA00022989"/>
    </source>
</evidence>
<feature type="transmembrane region" description="Helical" evidence="9">
    <location>
        <begin position="189"/>
        <end position="207"/>
    </location>
</feature>
<evidence type="ECO:0000256" key="8">
    <source>
        <dbReference type="ARBA" id="ARBA00038435"/>
    </source>
</evidence>
<feature type="transmembrane region" description="Helical" evidence="9">
    <location>
        <begin position="227"/>
        <end position="256"/>
    </location>
</feature>
<sequence>MLTSKFYTLLPFFIFIIIFLGTGVYLGDFYQLPAPVAILGGISVAFLLYKADFSTKINWFIQGCGDSKIITMCIVYLLAGAFAVVTKAIGGVDMMVSIGLHYIPISYLALGVFLIACFLSVSIGTSVGCIVALGPIVVGLSEQSGISLGLLCGALLGGAMFGDNLSLISDTTIAATQTIGCEMRDKFKANLKFALPAAIITILILLFKGSNSNVNEMIVVGTTDHNYWLLVPYILIIFLAMTGMQVFSVLFIGILISGLIGFVKGDFTLITFSNEIYNGFTSMTEIFLLSMLTGGLAKMMESEGGISWLLSKMKSFMKSPNSAQWGVGFLVSSINFAVANNTVAILVAGNLAKDIGEEYELPKPTLASILDIFACVVQGLLPYGAQVLILLSFTNSKLNYLELLQNVHYIFALLIITSLYMLFVSKSRKIA</sequence>
<dbReference type="AlphaFoldDB" id="A0A1I3LGH0"/>
<evidence type="ECO:0000256" key="4">
    <source>
        <dbReference type="ARBA" id="ARBA00022475"/>
    </source>
</evidence>
<organism evidence="11 12">
    <name type="scientific">Myroides guanonis</name>
    <dbReference type="NCBI Taxonomy" id="1150112"/>
    <lineage>
        <taxon>Bacteria</taxon>
        <taxon>Pseudomonadati</taxon>
        <taxon>Bacteroidota</taxon>
        <taxon>Flavobacteriia</taxon>
        <taxon>Flavobacteriales</taxon>
        <taxon>Flavobacteriaceae</taxon>
        <taxon>Myroides</taxon>
    </lineage>
</organism>
<feature type="transmembrane region" description="Helical" evidence="9">
    <location>
        <begin position="6"/>
        <end position="25"/>
    </location>
</feature>
<evidence type="ECO:0000256" key="2">
    <source>
        <dbReference type="ARBA" id="ARBA00022448"/>
    </source>
</evidence>
<dbReference type="PANTHER" id="PTHR33451:SF4">
    <property type="entry name" value="NA+_H+ ANTIPORTER"/>
    <property type="match status" value="1"/>
</dbReference>
<gene>
    <name evidence="11" type="ORF">SAMN04487893_101323</name>
</gene>
<dbReference type="InterPro" id="IPR052180">
    <property type="entry name" value="NhaC_Na-H+_Antiporter"/>
</dbReference>
<dbReference type="Pfam" id="PF03553">
    <property type="entry name" value="Na_H_antiporter"/>
    <property type="match status" value="2"/>
</dbReference>
<dbReference type="Proteomes" id="UP000243887">
    <property type="component" value="Unassembled WGS sequence"/>
</dbReference>
<evidence type="ECO:0000256" key="1">
    <source>
        <dbReference type="ARBA" id="ARBA00004651"/>
    </source>
</evidence>
<keyword evidence="6 9" id="KW-1133">Transmembrane helix</keyword>
<feature type="transmembrane region" description="Helical" evidence="9">
    <location>
        <begin position="146"/>
        <end position="168"/>
    </location>
</feature>
<keyword evidence="7 9" id="KW-0472">Membrane</keyword>
<feature type="transmembrane region" description="Helical" evidence="9">
    <location>
        <begin position="325"/>
        <end position="348"/>
    </location>
</feature>